<protein>
    <submittedName>
        <fullName evidence="1">Uncharacterized protein</fullName>
    </submittedName>
</protein>
<dbReference type="EMBL" id="CM042025">
    <property type="protein sequence ID" value="KAI3807135.1"/>
    <property type="molecule type" value="Genomic_DNA"/>
</dbReference>
<proteinExistence type="predicted"/>
<gene>
    <name evidence="1" type="ORF">L1987_23059</name>
</gene>
<reference evidence="2" key="1">
    <citation type="journal article" date="2022" name="Mol. Ecol. Resour.">
        <title>The genomes of chicory, endive, great burdock and yacon provide insights into Asteraceae palaeo-polyploidization history and plant inulin production.</title>
        <authorList>
            <person name="Fan W."/>
            <person name="Wang S."/>
            <person name="Wang H."/>
            <person name="Wang A."/>
            <person name="Jiang F."/>
            <person name="Liu H."/>
            <person name="Zhao H."/>
            <person name="Xu D."/>
            <person name="Zhang Y."/>
        </authorList>
    </citation>
    <scope>NUCLEOTIDE SEQUENCE [LARGE SCALE GENOMIC DNA]</scope>
    <source>
        <strain evidence="2">cv. Yunnan</strain>
    </source>
</reference>
<dbReference type="Proteomes" id="UP001056120">
    <property type="component" value="Linkage Group LG08"/>
</dbReference>
<reference evidence="1 2" key="2">
    <citation type="journal article" date="2022" name="Mol. Ecol. Resour.">
        <title>The genomes of chicory, endive, great burdock and yacon provide insights into Asteraceae paleo-polyploidization history and plant inulin production.</title>
        <authorList>
            <person name="Fan W."/>
            <person name="Wang S."/>
            <person name="Wang H."/>
            <person name="Wang A."/>
            <person name="Jiang F."/>
            <person name="Liu H."/>
            <person name="Zhao H."/>
            <person name="Xu D."/>
            <person name="Zhang Y."/>
        </authorList>
    </citation>
    <scope>NUCLEOTIDE SEQUENCE [LARGE SCALE GENOMIC DNA]</scope>
    <source>
        <strain evidence="2">cv. Yunnan</strain>
        <tissue evidence="1">Leaves</tissue>
    </source>
</reference>
<keyword evidence="2" id="KW-1185">Reference proteome</keyword>
<organism evidence="1 2">
    <name type="scientific">Smallanthus sonchifolius</name>
    <dbReference type="NCBI Taxonomy" id="185202"/>
    <lineage>
        <taxon>Eukaryota</taxon>
        <taxon>Viridiplantae</taxon>
        <taxon>Streptophyta</taxon>
        <taxon>Embryophyta</taxon>
        <taxon>Tracheophyta</taxon>
        <taxon>Spermatophyta</taxon>
        <taxon>Magnoliopsida</taxon>
        <taxon>eudicotyledons</taxon>
        <taxon>Gunneridae</taxon>
        <taxon>Pentapetalae</taxon>
        <taxon>asterids</taxon>
        <taxon>campanulids</taxon>
        <taxon>Asterales</taxon>
        <taxon>Asteraceae</taxon>
        <taxon>Asteroideae</taxon>
        <taxon>Heliantheae alliance</taxon>
        <taxon>Millerieae</taxon>
        <taxon>Smallanthus</taxon>
    </lineage>
</organism>
<name>A0ACB9IGJ1_9ASTR</name>
<comment type="caution">
    <text evidence="1">The sequence shown here is derived from an EMBL/GenBank/DDBJ whole genome shotgun (WGS) entry which is preliminary data.</text>
</comment>
<accession>A0ACB9IGJ1</accession>
<sequence length="103" mass="11950">MPQNRLNTSPVRLRPAYIEKTFPWLISPQNRSSRLSAFPTTVSYGGMAVSYGNQNPNSYLRLVASGLRSRKAFHRKLRWNGRNLRPSLFLLRPDSRNLHFHVL</sequence>
<evidence type="ECO:0000313" key="1">
    <source>
        <dbReference type="EMBL" id="KAI3807135.1"/>
    </source>
</evidence>
<evidence type="ECO:0000313" key="2">
    <source>
        <dbReference type="Proteomes" id="UP001056120"/>
    </source>
</evidence>